<dbReference type="SUPFAM" id="SSF89442">
    <property type="entry name" value="Hypothetical protein YojF"/>
    <property type="match status" value="1"/>
</dbReference>
<keyword evidence="2" id="KW-1185">Reference proteome</keyword>
<comment type="caution">
    <text evidence="1">The sequence shown here is derived from an EMBL/GenBank/DDBJ whole genome shotgun (WGS) entry which is preliminary data.</text>
</comment>
<dbReference type="Pfam" id="PF08830">
    <property type="entry name" value="DUF1806"/>
    <property type="match status" value="1"/>
</dbReference>
<dbReference type="InterPro" id="IPR036492">
    <property type="entry name" value="YojF_sf"/>
</dbReference>
<organism evidence="1 2">
    <name type="scientific">Paenibacillus thailandensis</name>
    <dbReference type="NCBI Taxonomy" id="393250"/>
    <lineage>
        <taxon>Bacteria</taxon>
        <taxon>Bacillati</taxon>
        <taxon>Bacillota</taxon>
        <taxon>Bacilli</taxon>
        <taxon>Bacillales</taxon>
        <taxon>Paenibacillaceae</taxon>
        <taxon>Paenibacillus</taxon>
    </lineage>
</organism>
<gene>
    <name evidence="1" type="ORF">ACFSW5_14245</name>
</gene>
<evidence type="ECO:0000313" key="2">
    <source>
        <dbReference type="Proteomes" id="UP001597493"/>
    </source>
</evidence>
<name>A0ABW5QY99_9BACL</name>
<evidence type="ECO:0000313" key="1">
    <source>
        <dbReference type="EMBL" id="MFD2661411.1"/>
    </source>
</evidence>
<dbReference type="RefSeq" id="WP_379274212.1">
    <property type="nucleotide sequence ID" value="NZ_JBHUGT010000051.1"/>
</dbReference>
<dbReference type="EMBL" id="JBHUMY010000013">
    <property type="protein sequence ID" value="MFD2661411.1"/>
    <property type="molecule type" value="Genomic_DNA"/>
</dbReference>
<reference evidence="2" key="1">
    <citation type="journal article" date="2019" name="Int. J. Syst. Evol. Microbiol.">
        <title>The Global Catalogue of Microorganisms (GCM) 10K type strain sequencing project: providing services to taxonomists for standard genome sequencing and annotation.</title>
        <authorList>
            <consortium name="The Broad Institute Genomics Platform"/>
            <consortium name="The Broad Institute Genome Sequencing Center for Infectious Disease"/>
            <person name="Wu L."/>
            <person name="Ma J."/>
        </authorList>
    </citation>
    <scope>NUCLEOTIDE SEQUENCE [LARGE SCALE GENOMIC DNA]</scope>
    <source>
        <strain evidence="2">TISTR 1827</strain>
    </source>
</reference>
<dbReference type="InterPro" id="IPR014934">
    <property type="entry name" value="DUF1806"/>
</dbReference>
<proteinExistence type="predicted"/>
<accession>A0ABW5QY99</accession>
<sequence>MQYIEPVHVQRLLDTLKNRELYVHLEITNGAYTSHTDKSRLVAANFIKNVPIRYSHGSISGSGPYRVGLKLEQGGWVFAEGLTHYDERETDRIILEGHDHDGKLVVALLLGPEPF</sequence>
<dbReference type="Proteomes" id="UP001597493">
    <property type="component" value="Unassembled WGS sequence"/>
</dbReference>
<dbReference type="Gene3D" id="2.70.180.10">
    <property type="entry name" value="Hypothetical protein YojF"/>
    <property type="match status" value="1"/>
</dbReference>
<protein>
    <submittedName>
        <fullName evidence="1">DUF1806 family protein</fullName>
    </submittedName>
</protein>